<comment type="caution">
    <text evidence="12">The sequence shown here is derived from an EMBL/GenBank/DDBJ whole genome shotgun (WGS) entry which is preliminary data.</text>
</comment>
<dbReference type="Pfam" id="PF03544">
    <property type="entry name" value="TonB_C"/>
    <property type="match status" value="1"/>
</dbReference>
<evidence type="ECO:0000256" key="10">
    <source>
        <dbReference type="SAM" id="SignalP"/>
    </source>
</evidence>
<evidence type="ECO:0000256" key="2">
    <source>
        <dbReference type="ARBA" id="ARBA00006555"/>
    </source>
</evidence>
<organism evidence="12 13">
    <name type="scientific">Hymenobacter properus</name>
    <dbReference type="NCBI Taxonomy" id="2791026"/>
    <lineage>
        <taxon>Bacteria</taxon>
        <taxon>Pseudomonadati</taxon>
        <taxon>Bacteroidota</taxon>
        <taxon>Cytophagia</taxon>
        <taxon>Cytophagales</taxon>
        <taxon>Hymenobacteraceae</taxon>
        <taxon>Hymenobacter</taxon>
    </lineage>
</organism>
<dbReference type="EMBL" id="JADQDP010000003">
    <property type="protein sequence ID" value="MBF9143204.1"/>
    <property type="molecule type" value="Genomic_DNA"/>
</dbReference>
<evidence type="ECO:0000256" key="9">
    <source>
        <dbReference type="ARBA" id="ARBA00023136"/>
    </source>
</evidence>
<evidence type="ECO:0000256" key="5">
    <source>
        <dbReference type="ARBA" id="ARBA00022519"/>
    </source>
</evidence>
<dbReference type="PANTHER" id="PTHR33446:SF2">
    <property type="entry name" value="PROTEIN TONB"/>
    <property type="match status" value="1"/>
</dbReference>
<feature type="signal peptide" evidence="10">
    <location>
        <begin position="1"/>
        <end position="23"/>
    </location>
</feature>
<evidence type="ECO:0000313" key="13">
    <source>
        <dbReference type="Proteomes" id="UP000645610"/>
    </source>
</evidence>
<dbReference type="RefSeq" id="WP_196287516.1">
    <property type="nucleotide sequence ID" value="NZ_JADQDP010000003.1"/>
</dbReference>
<keyword evidence="13" id="KW-1185">Reference proteome</keyword>
<keyword evidence="10" id="KW-0732">Signal</keyword>
<dbReference type="Proteomes" id="UP000645610">
    <property type="component" value="Unassembled WGS sequence"/>
</dbReference>
<dbReference type="AlphaFoldDB" id="A0A931FP23"/>
<keyword evidence="4" id="KW-1003">Cell membrane</keyword>
<comment type="subcellular location">
    <subcellularLocation>
        <location evidence="1">Cell inner membrane</location>
        <topology evidence="1">Single-pass membrane protein</topology>
        <orientation evidence="1">Periplasmic side</orientation>
    </subcellularLocation>
</comment>
<proteinExistence type="inferred from homology"/>
<dbReference type="GO" id="GO:0015031">
    <property type="term" value="P:protein transport"/>
    <property type="evidence" value="ECO:0007669"/>
    <property type="project" value="UniProtKB-KW"/>
</dbReference>
<reference evidence="12 13" key="1">
    <citation type="submission" date="2020-11" db="EMBL/GenBank/DDBJ databases">
        <authorList>
            <person name="Kim M.K."/>
        </authorList>
    </citation>
    <scope>NUCLEOTIDE SEQUENCE [LARGE SCALE GENOMIC DNA]</scope>
    <source>
        <strain evidence="12 13">BT439</strain>
    </source>
</reference>
<feature type="chain" id="PRO_5038140742" evidence="10">
    <location>
        <begin position="24"/>
        <end position="273"/>
    </location>
</feature>
<evidence type="ECO:0000256" key="7">
    <source>
        <dbReference type="ARBA" id="ARBA00022927"/>
    </source>
</evidence>
<evidence type="ECO:0000256" key="4">
    <source>
        <dbReference type="ARBA" id="ARBA00022475"/>
    </source>
</evidence>
<keyword evidence="9" id="KW-0472">Membrane</keyword>
<dbReference type="GO" id="GO:0055085">
    <property type="term" value="P:transmembrane transport"/>
    <property type="evidence" value="ECO:0007669"/>
    <property type="project" value="InterPro"/>
</dbReference>
<gene>
    <name evidence="12" type="ORF">I2I01_16265</name>
</gene>
<comment type="similarity">
    <text evidence="2">Belongs to the TonB family.</text>
</comment>
<dbReference type="Gene3D" id="3.30.1150.10">
    <property type="match status" value="1"/>
</dbReference>
<dbReference type="InterPro" id="IPR051045">
    <property type="entry name" value="TonB-dependent_transducer"/>
</dbReference>
<dbReference type="InterPro" id="IPR037682">
    <property type="entry name" value="TonB_C"/>
</dbReference>
<protein>
    <submittedName>
        <fullName evidence="12">Energy transducer TonB</fullName>
    </submittedName>
</protein>
<evidence type="ECO:0000256" key="6">
    <source>
        <dbReference type="ARBA" id="ARBA00022692"/>
    </source>
</evidence>
<dbReference type="InterPro" id="IPR006260">
    <property type="entry name" value="TonB/TolA_C"/>
</dbReference>
<dbReference type="PANTHER" id="PTHR33446">
    <property type="entry name" value="PROTEIN TONB-RELATED"/>
    <property type="match status" value="1"/>
</dbReference>
<dbReference type="GO" id="GO:0030288">
    <property type="term" value="C:outer membrane-bounded periplasmic space"/>
    <property type="evidence" value="ECO:0007669"/>
    <property type="project" value="InterPro"/>
</dbReference>
<keyword evidence="8" id="KW-1133">Transmembrane helix</keyword>
<keyword evidence="6" id="KW-0812">Transmembrane</keyword>
<dbReference type="GO" id="GO:0098797">
    <property type="term" value="C:plasma membrane protein complex"/>
    <property type="evidence" value="ECO:0007669"/>
    <property type="project" value="TreeGrafter"/>
</dbReference>
<evidence type="ECO:0000256" key="8">
    <source>
        <dbReference type="ARBA" id="ARBA00022989"/>
    </source>
</evidence>
<keyword evidence="3" id="KW-0813">Transport</keyword>
<name>A0A931FP23_9BACT</name>
<keyword evidence="7" id="KW-0653">Protein transport</keyword>
<dbReference type="InterPro" id="IPR003538">
    <property type="entry name" value="TonB"/>
</dbReference>
<dbReference type="PROSITE" id="PS52015">
    <property type="entry name" value="TONB_CTD"/>
    <property type="match status" value="1"/>
</dbReference>
<evidence type="ECO:0000256" key="3">
    <source>
        <dbReference type="ARBA" id="ARBA00022448"/>
    </source>
</evidence>
<dbReference type="GO" id="GO:0015891">
    <property type="term" value="P:siderophore transport"/>
    <property type="evidence" value="ECO:0007669"/>
    <property type="project" value="InterPro"/>
</dbReference>
<evidence type="ECO:0000256" key="1">
    <source>
        <dbReference type="ARBA" id="ARBA00004383"/>
    </source>
</evidence>
<feature type="domain" description="TonB C-terminal" evidence="11">
    <location>
        <begin position="182"/>
        <end position="273"/>
    </location>
</feature>
<evidence type="ECO:0000259" key="11">
    <source>
        <dbReference type="PROSITE" id="PS52015"/>
    </source>
</evidence>
<dbReference type="GO" id="GO:0031992">
    <property type="term" value="F:energy transducer activity"/>
    <property type="evidence" value="ECO:0007669"/>
    <property type="project" value="InterPro"/>
</dbReference>
<sequence>MNRFFSAACLLASLAIAPISSRAQTTEPTVAYTGPRYPGGPDSLRALAYRSTRLVSPAPTGKTMLLFEIGNDGRPVNFKLVPPPGPVNPTLLKAAGEATEYIRERMLPWQLSAPDPKAKHTTELAKNALLLDFSNLPLGARPYSYAEQQPRFSALAKVLGSRQLQYVKPPLTDPAQRAAYISSVKGLVHYTQMQVRYPAEALRRQQEGQVYVSFEVAENGAIEHPEILGTAGSALDAEVLRVVQQLPAADAPALLDGRPVRVHYALPITFKIQ</sequence>
<keyword evidence="5" id="KW-0997">Cell inner membrane</keyword>
<dbReference type="SUPFAM" id="SSF74653">
    <property type="entry name" value="TolA/TonB C-terminal domain"/>
    <property type="match status" value="1"/>
</dbReference>
<evidence type="ECO:0000313" key="12">
    <source>
        <dbReference type="EMBL" id="MBF9143204.1"/>
    </source>
</evidence>
<dbReference type="PRINTS" id="PR01374">
    <property type="entry name" value="TONBPROTEIN"/>
</dbReference>
<dbReference type="NCBIfam" id="TIGR01352">
    <property type="entry name" value="tonB_Cterm"/>
    <property type="match status" value="1"/>
</dbReference>
<accession>A0A931FP23</accession>